<keyword evidence="4" id="KW-1185">Reference proteome</keyword>
<dbReference type="Proteomes" id="UP001501729">
    <property type="component" value="Unassembled WGS sequence"/>
</dbReference>
<dbReference type="PANTHER" id="PTHR13847">
    <property type="entry name" value="SARCOSINE DEHYDROGENASE-RELATED"/>
    <property type="match status" value="1"/>
</dbReference>
<dbReference type="SUPFAM" id="SSF51905">
    <property type="entry name" value="FAD/NAD(P)-binding domain"/>
    <property type="match status" value="1"/>
</dbReference>
<sequence length="223" mass="23911">MEIRTGAEVADVVRKGDSVVGVETTGGRLDADYVVNANGPWAGRIAEMAGIHLPVAPERRQIAVVEPAAPIPESVPLTIDLDTGSYFRPEREGSAFVGGHFDSASDSFADPNAYDRTTGLDWTVEALERAGNTATYFAPDSRVKQGWAGLYAVTPDHHPIIEKTVPGFITPVGFSGHGFSTHQRPEKIVSELVFEGESSLVDVSGLDSERFENGETVSERNVA</sequence>
<evidence type="ECO:0000313" key="4">
    <source>
        <dbReference type="Proteomes" id="UP001501729"/>
    </source>
</evidence>
<evidence type="ECO:0000313" key="3">
    <source>
        <dbReference type="EMBL" id="GAA5059454.1"/>
    </source>
</evidence>
<organism evidence="3 4">
    <name type="scientific">Haladaptatus pallidirubidus</name>
    <dbReference type="NCBI Taxonomy" id="1008152"/>
    <lineage>
        <taxon>Archaea</taxon>
        <taxon>Methanobacteriati</taxon>
        <taxon>Methanobacteriota</taxon>
        <taxon>Stenosarchaea group</taxon>
        <taxon>Halobacteria</taxon>
        <taxon>Halobacteriales</taxon>
        <taxon>Haladaptataceae</taxon>
        <taxon>Haladaptatus</taxon>
    </lineage>
</organism>
<dbReference type="AlphaFoldDB" id="A0AAV3UN99"/>
<evidence type="ECO:0000256" key="1">
    <source>
        <dbReference type="ARBA" id="ARBA00023002"/>
    </source>
</evidence>
<dbReference type="Gene3D" id="3.50.50.60">
    <property type="entry name" value="FAD/NAD(P)-binding domain"/>
    <property type="match status" value="1"/>
</dbReference>
<proteinExistence type="predicted"/>
<dbReference type="EMBL" id="BAABKX010000018">
    <property type="protein sequence ID" value="GAA5059454.1"/>
    <property type="molecule type" value="Genomic_DNA"/>
</dbReference>
<dbReference type="InterPro" id="IPR036188">
    <property type="entry name" value="FAD/NAD-bd_sf"/>
</dbReference>
<feature type="domain" description="FAD dependent oxidoreductase" evidence="2">
    <location>
        <begin position="2"/>
        <end position="181"/>
    </location>
</feature>
<dbReference type="PANTHER" id="PTHR13847:SF287">
    <property type="entry name" value="FAD-DEPENDENT OXIDOREDUCTASE DOMAIN-CONTAINING PROTEIN 1"/>
    <property type="match status" value="1"/>
</dbReference>
<keyword evidence="1" id="KW-0560">Oxidoreductase</keyword>
<protein>
    <recommendedName>
        <fullName evidence="2">FAD dependent oxidoreductase domain-containing protein</fullName>
    </recommendedName>
</protein>
<name>A0AAV3UN99_9EURY</name>
<comment type="caution">
    <text evidence="3">The sequence shown here is derived from an EMBL/GenBank/DDBJ whole genome shotgun (WGS) entry which is preliminary data.</text>
</comment>
<dbReference type="Gene3D" id="3.30.9.10">
    <property type="entry name" value="D-Amino Acid Oxidase, subunit A, domain 2"/>
    <property type="match status" value="1"/>
</dbReference>
<evidence type="ECO:0000259" key="2">
    <source>
        <dbReference type="Pfam" id="PF01266"/>
    </source>
</evidence>
<dbReference type="Pfam" id="PF01266">
    <property type="entry name" value="DAO"/>
    <property type="match status" value="1"/>
</dbReference>
<dbReference type="InterPro" id="IPR006076">
    <property type="entry name" value="FAD-dep_OxRdtase"/>
</dbReference>
<dbReference type="GO" id="GO:0005737">
    <property type="term" value="C:cytoplasm"/>
    <property type="evidence" value="ECO:0007669"/>
    <property type="project" value="TreeGrafter"/>
</dbReference>
<gene>
    <name evidence="3" type="ORF">GCM10025751_43470</name>
</gene>
<reference evidence="3 4" key="1">
    <citation type="journal article" date="2019" name="Int. J. Syst. Evol. Microbiol.">
        <title>The Global Catalogue of Microorganisms (GCM) 10K type strain sequencing project: providing services to taxonomists for standard genome sequencing and annotation.</title>
        <authorList>
            <consortium name="The Broad Institute Genomics Platform"/>
            <consortium name="The Broad Institute Genome Sequencing Center for Infectious Disease"/>
            <person name="Wu L."/>
            <person name="Ma J."/>
        </authorList>
    </citation>
    <scope>NUCLEOTIDE SEQUENCE [LARGE SCALE GENOMIC DNA]</scope>
    <source>
        <strain evidence="3 4">JCM 17504</strain>
    </source>
</reference>
<accession>A0AAV3UN99</accession>
<dbReference type="GO" id="GO:0016491">
    <property type="term" value="F:oxidoreductase activity"/>
    <property type="evidence" value="ECO:0007669"/>
    <property type="project" value="UniProtKB-KW"/>
</dbReference>